<sequence>MKLKKNICLVLICTVLIGMFFSERIEDLITPSEQSDQLQVTRKQQHIEAMKNGANPNLGPTTIPKDYKIDKNFESHLPLIVIDIGKKEIPVTKSFKKVVDKDGNEDVVITKTKQDPYVEGNISIIDNKDYHNSLADEPTEVSKMKIKYRGNSSIKYKKKQFGIKLLDENGKKRNVNCLGMGADNEWILNISMIDMSLIRNYMSYNLGSSMFPFTPDCKYCEVVFKDDNGYKYQGLYLMMEKIKQSKDRVDISKYKPKKDKVVSYLLGRDRINKDDLQLDTYGNQKRLTYGRLTVMYPKRKKLKKKAFEYIQNDIDKIDRVVYSDDVNEFSTWNNYLDEQAFTDYFLFNELFGNYDAGNNSTYMYKEKNGKLKMGPLWDYDGAMDNYPHALNNPENVSFQNHPWFDRLVKSEKYVSLLEDRYAMMKSGIFSVKSLDNYIDSVYKFIGNAGKRDWSRWQSVYGKNSRMKAQKDSEGYIVDRHRNTWKEEVQRLKDYFHIKEKYMGKGLEGLETGTIDTSVSEGSYKVVAVVIIFFTGIVMIRRKELYV</sequence>
<dbReference type="EMBL" id="FNPG01000004">
    <property type="protein sequence ID" value="SDX85678.1"/>
    <property type="molecule type" value="Genomic_DNA"/>
</dbReference>
<reference evidence="1 2" key="1">
    <citation type="submission" date="2016-10" db="EMBL/GenBank/DDBJ databases">
        <authorList>
            <person name="de Groot N.N."/>
        </authorList>
    </citation>
    <scope>NUCLEOTIDE SEQUENCE [LARGE SCALE GENOMIC DNA]</scope>
    <source>
        <strain evidence="1 2">DSM 14045</strain>
    </source>
</reference>
<dbReference type="OrthoDB" id="9803752at2"/>
<accession>A0A1H3F5Q4</accession>
<organism evidence="1 2">
    <name type="scientific">Lachnobacterium bovis DSM 14045</name>
    <dbReference type="NCBI Taxonomy" id="1122142"/>
    <lineage>
        <taxon>Bacteria</taxon>
        <taxon>Bacillati</taxon>
        <taxon>Bacillota</taxon>
        <taxon>Clostridia</taxon>
        <taxon>Lachnospirales</taxon>
        <taxon>Lachnospiraceae</taxon>
        <taxon>Lachnobacterium</taxon>
    </lineage>
</organism>
<dbReference type="STRING" id="1122142.SAMN02910414_00130"/>
<dbReference type="AlphaFoldDB" id="A0A1H3F5Q4"/>
<keyword evidence="2" id="KW-1185">Reference proteome</keyword>
<evidence type="ECO:0000313" key="2">
    <source>
        <dbReference type="Proteomes" id="UP000183918"/>
    </source>
</evidence>
<evidence type="ECO:0000313" key="1">
    <source>
        <dbReference type="EMBL" id="SDX85678.1"/>
    </source>
</evidence>
<protein>
    <submittedName>
        <fullName evidence="1">CotH protein</fullName>
    </submittedName>
</protein>
<name>A0A1H3F5Q4_9FIRM</name>
<gene>
    <name evidence="1" type="ORF">SAMN02910414_00130</name>
</gene>
<proteinExistence type="predicted"/>
<dbReference type="InterPro" id="IPR014867">
    <property type="entry name" value="Spore_coat_CotH_CotH2/3/7"/>
</dbReference>
<dbReference type="RefSeq" id="WP_074715044.1">
    <property type="nucleotide sequence ID" value="NZ_FNPG01000004.1"/>
</dbReference>
<dbReference type="Proteomes" id="UP000183918">
    <property type="component" value="Unassembled WGS sequence"/>
</dbReference>
<dbReference type="Pfam" id="PF08757">
    <property type="entry name" value="CotH"/>
    <property type="match status" value="1"/>
</dbReference>